<dbReference type="Pfam" id="PF01687">
    <property type="entry name" value="Flavokinase"/>
    <property type="match status" value="1"/>
</dbReference>
<keyword evidence="6" id="KW-0067">ATP-binding</keyword>
<protein>
    <recommendedName>
        <fullName evidence="1">riboflavin kinase</fullName>
        <ecNumber evidence="1">2.7.1.26</ecNumber>
    </recommendedName>
</protein>
<evidence type="ECO:0000256" key="4">
    <source>
        <dbReference type="ARBA" id="ARBA00022679"/>
    </source>
</evidence>
<organism evidence="9 10">
    <name type="scientific">Candidatus Magasanikbacteria bacterium RIFCSPHIGHO2_01_FULL_50_8</name>
    <dbReference type="NCBI Taxonomy" id="1798674"/>
    <lineage>
        <taxon>Bacteria</taxon>
        <taxon>Candidatus Magasanikiibacteriota</taxon>
    </lineage>
</organism>
<dbReference type="InterPro" id="IPR023465">
    <property type="entry name" value="Riboflavin_kinase_dom_sf"/>
</dbReference>
<evidence type="ECO:0000259" key="8">
    <source>
        <dbReference type="SMART" id="SM00904"/>
    </source>
</evidence>
<evidence type="ECO:0000256" key="5">
    <source>
        <dbReference type="ARBA" id="ARBA00022741"/>
    </source>
</evidence>
<dbReference type="EC" id="2.7.1.26" evidence="1"/>
<keyword evidence="5" id="KW-0547">Nucleotide-binding</keyword>
<dbReference type="Proteomes" id="UP000176329">
    <property type="component" value="Unassembled WGS sequence"/>
</dbReference>
<dbReference type="GO" id="GO:0008531">
    <property type="term" value="F:riboflavin kinase activity"/>
    <property type="evidence" value="ECO:0007669"/>
    <property type="project" value="UniProtKB-EC"/>
</dbReference>
<keyword evidence="4" id="KW-0808">Transferase</keyword>
<sequence>MHDALVVVDGRIVRGLQQGRTIGFPTINIAYEGELRAPAGVHAARVTLADGVLNGAAVVGGDFVESVAPKLEVYLLGDTKRERYGELARVELLQQVSELQKIVDVDVLRQKIIADVAAVEKYFS</sequence>
<evidence type="ECO:0000256" key="6">
    <source>
        <dbReference type="ARBA" id="ARBA00022840"/>
    </source>
</evidence>
<dbReference type="SUPFAM" id="SSF82114">
    <property type="entry name" value="Riboflavin kinase-like"/>
    <property type="match status" value="1"/>
</dbReference>
<dbReference type="AlphaFoldDB" id="A0A1F6LRN6"/>
<dbReference type="EMBL" id="MFPV01000024">
    <property type="protein sequence ID" value="OGH62026.1"/>
    <property type="molecule type" value="Genomic_DNA"/>
</dbReference>
<evidence type="ECO:0000256" key="7">
    <source>
        <dbReference type="ARBA" id="ARBA00047880"/>
    </source>
</evidence>
<keyword evidence="3" id="KW-0288">FMN</keyword>
<evidence type="ECO:0000313" key="10">
    <source>
        <dbReference type="Proteomes" id="UP000176329"/>
    </source>
</evidence>
<comment type="caution">
    <text evidence="9">The sequence shown here is derived from an EMBL/GenBank/DDBJ whole genome shotgun (WGS) entry which is preliminary data.</text>
</comment>
<dbReference type="Gene3D" id="2.40.30.30">
    <property type="entry name" value="Riboflavin kinase-like"/>
    <property type="match status" value="1"/>
</dbReference>
<gene>
    <name evidence="9" type="ORF">A2848_03130</name>
</gene>
<evidence type="ECO:0000256" key="3">
    <source>
        <dbReference type="ARBA" id="ARBA00022643"/>
    </source>
</evidence>
<proteinExistence type="predicted"/>
<feature type="domain" description="Riboflavin kinase" evidence="8">
    <location>
        <begin position="5"/>
        <end position="124"/>
    </location>
</feature>
<comment type="catalytic activity">
    <reaction evidence="7">
        <text>riboflavin + ATP = FMN + ADP + H(+)</text>
        <dbReference type="Rhea" id="RHEA:14357"/>
        <dbReference type="ChEBI" id="CHEBI:15378"/>
        <dbReference type="ChEBI" id="CHEBI:30616"/>
        <dbReference type="ChEBI" id="CHEBI:57986"/>
        <dbReference type="ChEBI" id="CHEBI:58210"/>
        <dbReference type="ChEBI" id="CHEBI:456216"/>
        <dbReference type="EC" id="2.7.1.26"/>
    </reaction>
</comment>
<reference evidence="9 10" key="1">
    <citation type="journal article" date="2016" name="Nat. Commun.">
        <title>Thousands of microbial genomes shed light on interconnected biogeochemical processes in an aquifer system.</title>
        <authorList>
            <person name="Anantharaman K."/>
            <person name="Brown C.T."/>
            <person name="Hug L.A."/>
            <person name="Sharon I."/>
            <person name="Castelle C.J."/>
            <person name="Probst A.J."/>
            <person name="Thomas B.C."/>
            <person name="Singh A."/>
            <person name="Wilkins M.J."/>
            <person name="Karaoz U."/>
            <person name="Brodie E.L."/>
            <person name="Williams K.H."/>
            <person name="Hubbard S.S."/>
            <person name="Banfield J.F."/>
        </authorList>
    </citation>
    <scope>NUCLEOTIDE SEQUENCE [LARGE SCALE GENOMIC DNA]</scope>
</reference>
<evidence type="ECO:0000313" key="9">
    <source>
        <dbReference type="EMBL" id="OGH62026.1"/>
    </source>
</evidence>
<accession>A0A1F6LRN6</accession>
<dbReference type="GO" id="GO:0009231">
    <property type="term" value="P:riboflavin biosynthetic process"/>
    <property type="evidence" value="ECO:0007669"/>
    <property type="project" value="InterPro"/>
</dbReference>
<dbReference type="InterPro" id="IPR015865">
    <property type="entry name" value="Riboflavin_kinase_bac/euk"/>
</dbReference>
<dbReference type="GO" id="GO:0005524">
    <property type="term" value="F:ATP binding"/>
    <property type="evidence" value="ECO:0007669"/>
    <property type="project" value="UniProtKB-KW"/>
</dbReference>
<dbReference type="SMART" id="SM00904">
    <property type="entry name" value="Flavokinase"/>
    <property type="match status" value="1"/>
</dbReference>
<name>A0A1F6LRN6_9BACT</name>
<evidence type="ECO:0000256" key="2">
    <source>
        <dbReference type="ARBA" id="ARBA00022630"/>
    </source>
</evidence>
<evidence type="ECO:0000256" key="1">
    <source>
        <dbReference type="ARBA" id="ARBA00012105"/>
    </source>
</evidence>
<keyword evidence="2" id="KW-0285">Flavoprotein</keyword>